<accession>A0A162NLK7</accession>
<feature type="region of interest" description="Disordered" evidence="1">
    <location>
        <begin position="1628"/>
        <end position="1655"/>
    </location>
</feature>
<feature type="compositionally biased region" description="Basic residues" evidence="1">
    <location>
        <begin position="805"/>
        <end position="816"/>
    </location>
</feature>
<feature type="region of interest" description="Disordered" evidence="1">
    <location>
        <begin position="190"/>
        <end position="231"/>
    </location>
</feature>
<evidence type="ECO:0008006" key="4">
    <source>
        <dbReference type="Google" id="ProtNLM"/>
    </source>
</evidence>
<feature type="compositionally biased region" description="Low complexity" evidence="1">
    <location>
        <begin position="380"/>
        <end position="391"/>
    </location>
</feature>
<keyword evidence="3" id="KW-1185">Reference proteome</keyword>
<evidence type="ECO:0000256" key="1">
    <source>
        <dbReference type="SAM" id="MobiDB-lite"/>
    </source>
</evidence>
<feature type="region of interest" description="Disordered" evidence="1">
    <location>
        <begin position="1303"/>
        <end position="1329"/>
    </location>
</feature>
<feature type="region of interest" description="Disordered" evidence="1">
    <location>
        <begin position="1389"/>
        <end position="1420"/>
    </location>
</feature>
<feature type="compositionally biased region" description="Low complexity" evidence="1">
    <location>
        <begin position="1696"/>
        <end position="1713"/>
    </location>
</feature>
<dbReference type="STRING" id="35525.A0A162NLK7"/>
<feature type="region of interest" description="Disordered" evidence="1">
    <location>
        <begin position="486"/>
        <end position="526"/>
    </location>
</feature>
<feature type="region of interest" description="Disordered" evidence="1">
    <location>
        <begin position="688"/>
        <end position="737"/>
    </location>
</feature>
<feature type="region of interest" description="Disordered" evidence="1">
    <location>
        <begin position="1521"/>
        <end position="1559"/>
    </location>
</feature>
<evidence type="ECO:0000313" key="2">
    <source>
        <dbReference type="EMBL" id="KZS18100.1"/>
    </source>
</evidence>
<feature type="region of interest" description="Disordered" evidence="1">
    <location>
        <begin position="255"/>
        <end position="296"/>
    </location>
</feature>
<dbReference type="Proteomes" id="UP000076858">
    <property type="component" value="Unassembled WGS sequence"/>
</dbReference>
<feature type="compositionally biased region" description="Polar residues" evidence="1">
    <location>
        <begin position="60"/>
        <end position="69"/>
    </location>
</feature>
<dbReference type="EMBL" id="LRGB01000568">
    <property type="protein sequence ID" value="KZS18100.1"/>
    <property type="molecule type" value="Genomic_DNA"/>
</dbReference>
<feature type="compositionally biased region" description="Polar residues" evidence="1">
    <location>
        <begin position="315"/>
        <end position="331"/>
    </location>
</feature>
<feature type="compositionally biased region" description="Polar residues" evidence="1">
    <location>
        <begin position="265"/>
        <end position="275"/>
    </location>
</feature>
<evidence type="ECO:0000313" key="3">
    <source>
        <dbReference type="Proteomes" id="UP000076858"/>
    </source>
</evidence>
<reference evidence="2 3" key="1">
    <citation type="submission" date="2016-03" db="EMBL/GenBank/DDBJ databases">
        <title>EvidentialGene: Evidence-directed Construction of Genes on Genomes.</title>
        <authorList>
            <person name="Gilbert D.G."/>
            <person name="Choi J.-H."/>
            <person name="Mockaitis K."/>
            <person name="Colbourne J."/>
            <person name="Pfrender M."/>
        </authorList>
    </citation>
    <scope>NUCLEOTIDE SEQUENCE [LARGE SCALE GENOMIC DNA]</scope>
    <source>
        <strain evidence="2 3">Xinb3</strain>
        <tissue evidence="2">Complete organism</tissue>
    </source>
</reference>
<feature type="compositionally biased region" description="Basic and acidic residues" evidence="1">
    <location>
        <begin position="723"/>
        <end position="733"/>
    </location>
</feature>
<feature type="compositionally biased region" description="Basic residues" evidence="1">
    <location>
        <begin position="938"/>
        <end position="950"/>
    </location>
</feature>
<comment type="caution">
    <text evidence="2">The sequence shown here is derived from an EMBL/GenBank/DDBJ whole genome shotgun (WGS) entry which is preliminary data.</text>
</comment>
<protein>
    <recommendedName>
        <fullName evidence="4">Transcriptional regulator ICP4 domain-containing protein</fullName>
    </recommendedName>
</protein>
<feature type="region of interest" description="Disordered" evidence="1">
    <location>
        <begin position="934"/>
        <end position="959"/>
    </location>
</feature>
<feature type="compositionally biased region" description="Acidic residues" evidence="1">
    <location>
        <begin position="1305"/>
        <end position="1316"/>
    </location>
</feature>
<feature type="compositionally biased region" description="Polar residues" evidence="1">
    <location>
        <begin position="1521"/>
        <end position="1557"/>
    </location>
</feature>
<feature type="compositionally biased region" description="Polar residues" evidence="1">
    <location>
        <begin position="516"/>
        <end position="526"/>
    </location>
</feature>
<proteinExistence type="predicted"/>
<organism evidence="2 3">
    <name type="scientific">Daphnia magna</name>
    <dbReference type="NCBI Taxonomy" id="35525"/>
    <lineage>
        <taxon>Eukaryota</taxon>
        <taxon>Metazoa</taxon>
        <taxon>Ecdysozoa</taxon>
        <taxon>Arthropoda</taxon>
        <taxon>Crustacea</taxon>
        <taxon>Branchiopoda</taxon>
        <taxon>Diplostraca</taxon>
        <taxon>Cladocera</taxon>
        <taxon>Anomopoda</taxon>
        <taxon>Daphniidae</taxon>
        <taxon>Daphnia</taxon>
    </lineage>
</organism>
<feature type="compositionally biased region" description="Polar residues" evidence="1">
    <location>
        <begin position="1394"/>
        <end position="1405"/>
    </location>
</feature>
<feature type="region of interest" description="Disordered" evidence="1">
    <location>
        <begin position="43"/>
        <end position="69"/>
    </location>
</feature>
<feature type="region of interest" description="Disordered" evidence="1">
    <location>
        <begin position="310"/>
        <end position="341"/>
    </location>
</feature>
<feature type="region of interest" description="Disordered" evidence="1">
    <location>
        <begin position="372"/>
        <end position="391"/>
    </location>
</feature>
<feature type="region of interest" description="Disordered" evidence="1">
    <location>
        <begin position="1669"/>
        <end position="1747"/>
    </location>
</feature>
<name>A0A162NLK7_9CRUS</name>
<feature type="compositionally biased region" description="Basic and acidic residues" evidence="1">
    <location>
        <begin position="1673"/>
        <end position="1682"/>
    </location>
</feature>
<dbReference type="OrthoDB" id="6376173at2759"/>
<feature type="compositionally biased region" description="Polar residues" evidence="1">
    <location>
        <begin position="191"/>
        <end position="202"/>
    </location>
</feature>
<sequence length="1747" mass="193047">MADDKNLSSPFAGQREMNPTEAEEAWQQEKEFLDYMFVSLRHGSGGDENGAAESSRIRRTGQQQQASSISCITTTANNTDISSTTNKTLSPVKTEAPAGLDHLDNLCKLMEQLGELRDANTRLQKRVHYLEDMKTLQEMHQELDLFVGSDSTASTSMHKADAGADRSLDSLDSGEILPITQAELLGHTADSVKSTNNSSSDHPSGGGHQSRSPAGKKIKSNHHMKFKKPGTLLKYRERSKSVGFDENVVPAINSEENEVDYDNAVNASTTSTPSPDSYKLPGTSVTPRGRSKTKVSKWTRVKEAFRWEKAHVDQHQANSPSCATKVNNSPSKHPEKEEAALSRQQVVAYQHSLSPESPGHVMARSPSPVFRLGRRRRSTTSRGTSTSSSSLSECPLESEILKSFADAQELPLFHLEKRPSSPEVNKLLTEGSEEESGGLLDLQRGYVLSLPQMKRLHRQSTVSCDGNFATSSPSTNIAQLPERIPESQIPPSEIPSEPDPIRMKGPESPNRRKTSKNCNTLMTAPSDQQELVHPIQAGAVESTDENVGSFISNLRSQLKPINEWTSKWHCDLMKNSSALPTSPGAVSHVETSSRSSLSVPSTPNQHQAFTFDEFPEAGLELGAVSRENSPGGKKNLDLETAMMSTLMNSNTIKNNPGLLLNSISPEFRKKVEVWERLKSGLSPAPAAFDSGALASATPPTPTTPHQIQQHGGKKSADSPDWSDIGKRRSEPDKLPPAFKKKLAEWEIRKAVAGKSDQNVEELHKILPHDFNRKLQEWERMKQQQAAAGKMSVVAGNQPGLERQGSGKHNHHNRGKQVKSAQKTEEVQQHRGEKQKEKDLQWLEKELQKIEREKLRLEREREKYIERESRLEKIREAMKQPGHGPQREICIRTSTGEFRFQGLSRKFTKKLFQWEEQKGIRPEASTIALLDGAFSPSRPGHHHHLHNHHHPTAGEFSSSISVRPSNLSAISRSKSESSVADLVSASVHSQPSSLSLNDAETATDFDRRLASDQEEGAQSTPGPGALLVEVEDVTEECAAVVDIPEVKPQAPIYSIAPAELRQTIHRSEQNEQPRFQVGITGPTRVERNDSVRTEASFKLLEENLSLLDRLRAKGEIVKYLELQMTSLDGDMAGVVNTQTEEMVRLKEEETCLSDQEENNSVAGNTSTVDRLKRRIVLLEGRGQQLKSEKEHLQAVYQRQCSQQVHLVQHLVGKMQQLRDIGNVSGTTPPPFDPEALQRLDTLTTEILQEAQTLENSMRHSQRLPTACGDQGGITRPTSSAVRFPEQLSIKANQLKEEYERLRSFDSDLETNSDEEPESTPVPRVLLPQLPPVPSEMSSAARKKVFVETHRLVFAPLETNVTDPVPIFQAAVGENETEDGEVVPWRRIRNARDQPNDATQTWRMNSLTTTPTEESPSDQGRPMAVATVRNTAPNIRRMIDKYHQRVTASGKDRSAPTFQLRSRCDLLTDERSSSSTPPPTIVVENKGHGSPPTPAADSPLPFEHAGQLHPNCMVQLSKSLSAGAMNPTSTENQRTGPSSSSNWKGSGVLRSQSGLQLPSGQVAPCIRNPSFFRKSPLDPSIDDLLQKYRGRRQVGNVPADLPKSPTSNPERILKLKQAREAFLTVGPGAIPSLELRQSEEHAQSTSAPEEEPQSISSSPALVVQDITFDECAEQPDTRSCRSQEESVSMTGARPIAGSSVPSSPAPSRRSSNNDNYRSRGESPQRNPVGRRSWLKQPSKLFFPKSPKTP</sequence>
<feature type="region of interest" description="Disordered" evidence="1">
    <location>
        <begin position="580"/>
        <end position="606"/>
    </location>
</feature>
<feature type="compositionally biased region" description="Basic residues" evidence="1">
    <location>
        <begin position="214"/>
        <end position="228"/>
    </location>
</feature>
<feature type="compositionally biased region" description="Low complexity" evidence="1">
    <location>
        <begin position="586"/>
        <end position="601"/>
    </location>
</feature>
<feature type="region of interest" description="Disordered" evidence="1">
    <location>
        <begin position="1"/>
        <end position="28"/>
    </location>
</feature>
<feature type="region of interest" description="Disordered" evidence="1">
    <location>
        <begin position="796"/>
        <end position="838"/>
    </location>
</feature>
<gene>
    <name evidence="2" type="ORF">APZ42_016093</name>
</gene>
<feature type="compositionally biased region" description="Low complexity" evidence="1">
    <location>
        <begin position="486"/>
        <end position="495"/>
    </location>
</feature>
<feature type="compositionally biased region" description="Basic and acidic residues" evidence="1">
    <location>
        <begin position="821"/>
        <end position="838"/>
    </location>
</feature>
<feature type="region of interest" description="Disordered" evidence="1">
    <location>
        <begin position="1465"/>
        <end position="1504"/>
    </location>
</feature>